<comment type="caution">
    <text evidence="1">The sequence shown here is derived from an EMBL/GenBank/DDBJ whole genome shotgun (WGS) entry which is preliminary data.</text>
</comment>
<evidence type="ECO:0000313" key="2">
    <source>
        <dbReference type="Proteomes" id="UP000782554"/>
    </source>
</evidence>
<gene>
    <name evidence="1" type="ORF">K3181_11905</name>
</gene>
<organism evidence="1 2">
    <name type="scientific">Qipengyuania mesophila</name>
    <dbReference type="NCBI Taxonomy" id="2867246"/>
    <lineage>
        <taxon>Bacteria</taxon>
        <taxon>Pseudomonadati</taxon>
        <taxon>Pseudomonadota</taxon>
        <taxon>Alphaproteobacteria</taxon>
        <taxon>Sphingomonadales</taxon>
        <taxon>Erythrobacteraceae</taxon>
        <taxon>Qipengyuania</taxon>
    </lineage>
</organism>
<dbReference type="EMBL" id="JAIGNU010000002">
    <property type="protein sequence ID" value="MBX7502146.1"/>
    <property type="molecule type" value="Genomic_DNA"/>
</dbReference>
<keyword evidence="2" id="KW-1185">Reference proteome</keyword>
<name>A0ABS7JX17_9SPHN</name>
<evidence type="ECO:0000313" key="1">
    <source>
        <dbReference type="EMBL" id="MBX7502146.1"/>
    </source>
</evidence>
<proteinExistence type="predicted"/>
<sequence length="59" mass="6255">MRSGDLTASVAQAEQATGLGRTTIDKLMRDGTLVRKKVGRRTLITVESIERLVGAKAAG</sequence>
<dbReference type="Proteomes" id="UP000782554">
    <property type="component" value="Unassembled WGS sequence"/>
</dbReference>
<reference evidence="1 2" key="1">
    <citation type="submission" date="2021-08" db="EMBL/GenBank/DDBJ databases">
        <title>Comparative Genomics Analysis of the Genus Qipengyuania Reveals Extensive Genetic Diversity and Metabolic Versatility, Including the Description of Fifteen Novel Species.</title>
        <authorList>
            <person name="Liu Y."/>
        </authorList>
    </citation>
    <scope>NUCLEOTIDE SEQUENCE [LARGE SCALE GENOMIC DNA]</scope>
    <source>
        <strain evidence="1 2">YG27</strain>
    </source>
</reference>
<accession>A0ABS7JX17</accession>
<protein>
    <submittedName>
        <fullName evidence="1">Helix-turn-helix domain-containing protein</fullName>
    </submittedName>
</protein>